<keyword evidence="1" id="KW-1133">Transmembrane helix</keyword>
<feature type="transmembrane region" description="Helical" evidence="1">
    <location>
        <begin position="204"/>
        <end position="226"/>
    </location>
</feature>
<reference evidence="2 3" key="1">
    <citation type="submission" date="2011-05" db="EMBL/GenBank/DDBJ databases">
        <title>Whole genome sequence of Microlunatus phosphovorus NM-1.</title>
        <authorList>
            <person name="Hosoyama A."/>
            <person name="Sasaki K."/>
            <person name="Harada T."/>
            <person name="Igarashi R."/>
            <person name="Kawakoshi A."/>
            <person name="Sasagawa M."/>
            <person name="Fukada J."/>
            <person name="Nakamura S."/>
            <person name="Katano Y."/>
            <person name="Hanada S."/>
            <person name="Kamagata Y."/>
            <person name="Nakamura N."/>
            <person name="Yamazaki S."/>
            <person name="Fujita N."/>
        </authorList>
    </citation>
    <scope>NUCLEOTIDE SEQUENCE [LARGE SCALE GENOMIC DNA]</scope>
    <source>
        <strain evidence="3">ATCC 700054 / DSM 10555 / JCM 9379 / NBRC 101784 / NCIMB 13414 / VKM Ac-1990 / NM-1</strain>
    </source>
</reference>
<organism evidence="2 3">
    <name type="scientific">Microlunatus phosphovorus (strain ATCC 700054 / DSM 10555 / JCM 9379 / NBRC 101784 / NCIMB 13414 / VKM Ac-1990 / NM-1)</name>
    <dbReference type="NCBI Taxonomy" id="1032480"/>
    <lineage>
        <taxon>Bacteria</taxon>
        <taxon>Bacillati</taxon>
        <taxon>Actinomycetota</taxon>
        <taxon>Actinomycetes</taxon>
        <taxon>Propionibacteriales</taxon>
        <taxon>Propionibacteriaceae</taxon>
        <taxon>Microlunatus</taxon>
    </lineage>
</organism>
<feature type="transmembrane region" description="Helical" evidence="1">
    <location>
        <begin position="176"/>
        <end position="198"/>
    </location>
</feature>
<dbReference type="eggNOG" id="ENOG5033E9B">
    <property type="taxonomic scope" value="Bacteria"/>
</dbReference>
<dbReference type="EMBL" id="AP012204">
    <property type="protein sequence ID" value="BAK36994.1"/>
    <property type="molecule type" value="Genomic_DNA"/>
</dbReference>
<keyword evidence="1" id="KW-0472">Membrane</keyword>
<keyword evidence="1" id="KW-0812">Transmembrane</keyword>
<evidence type="ECO:0000313" key="2">
    <source>
        <dbReference type="EMBL" id="BAK36994.1"/>
    </source>
</evidence>
<evidence type="ECO:0008006" key="4">
    <source>
        <dbReference type="Google" id="ProtNLM"/>
    </source>
</evidence>
<dbReference type="KEGG" id="mph:MLP_39800"/>
<name>F5XQX2_MICPN</name>
<evidence type="ECO:0000313" key="3">
    <source>
        <dbReference type="Proteomes" id="UP000007947"/>
    </source>
</evidence>
<dbReference type="HOGENOM" id="CLU_1183952_0_0_11"/>
<keyword evidence="3" id="KW-1185">Reference proteome</keyword>
<dbReference type="AlphaFoldDB" id="F5XQX2"/>
<feature type="transmembrane region" description="Helical" evidence="1">
    <location>
        <begin position="69"/>
        <end position="91"/>
    </location>
</feature>
<evidence type="ECO:0000256" key="1">
    <source>
        <dbReference type="SAM" id="Phobius"/>
    </source>
</evidence>
<dbReference type="STRING" id="1032480.MLP_39800"/>
<feature type="transmembrane region" description="Helical" evidence="1">
    <location>
        <begin position="145"/>
        <end position="164"/>
    </location>
</feature>
<accession>F5XQX2</accession>
<gene>
    <name evidence="2" type="ordered locus">MLP_39800</name>
</gene>
<proteinExistence type="predicted"/>
<sequence>MSRAVESVESTDLRLTGTGAARVGEPGGRVGAALLAIAGISMAAGGLLHPHGSGDTVDEALGGMLASPLWNLSHLLVLAGLIIGIAGFVLVRRSDVLGASLRRWLTLVIVTWSLAAVETVPHLLAGGEHAAHVSGGPTPMTDAHVLLSTITTPLLAVITALFAIQLARHARTAVAWVLAGFALLGAVTFGAASPLLAITGNPAVSALFPGQLFIDVWLVGTAVRLLSSGRPGHR</sequence>
<feature type="transmembrane region" description="Helical" evidence="1">
    <location>
        <begin position="30"/>
        <end position="49"/>
    </location>
</feature>
<dbReference type="Proteomes" id="UP000007947">
    <property type="component" value="Chromosome"/>
</dbReference>
<protein>
    <recommendedName>
        <fullName evidence="4">DUF4386 domain-containing protein</fullName>
    </recommendedName>
</protein>
<feature type="transmembrane region" description="Helical" evidence="1">
    <location>
        <begin position="103"/>
        <end position="125"/>
    </location>
</feature>